<name>A0ABN9VJX3_9DINO</name>
<keyword evidence="1" id="KW-0812">Transmembrane</keyword>
<accession>A0ABN9VJX3</accession>
<evidence type="ECO:0008006" key="4">
    <source>
        <dbReference type="Google" id="ProtNLM"/>
    </source>
</evidence>
<keyword evidence="3" id="KW-1185">Reference proteome</keyword>
<keyword evidence="1" id="KW-0472">Membrane</keyword>
<gene>
    <name evidence="2" type="ORF">PCOR1329_LOCUS58638</name>
</gene>
<feature type="transmembrane region" description="Helical" evidence="1">
    <location>
        <begin position="125"/>
        <end position="142"/>
    </location>
</feature>
<evidence type="ECO:0000256" key="1">
    <source>
        <dbReference type="SAM" id="Phobius"/>
    </source>
</evidence>
<organism evidence="2 3">
    <name type="scientific">Prorocentrum cordatum</name>
    <dbReference type="NCBI Taxonomy" id="2364126"/>
    <lineage>
        <taxon>Eukaryota</taxon>
        <taxon>Sar</taxon>
        <taxon>Alveolata</taxon>
        <taxon>Dinophyceae</taxon>
        <taxon>Prorocentrales</taxon>
        <taxon>Prorocentraceae</taxon>
        <taxon>Prorocentrum</taxon>
    </lineage>
</organism>
<dbReference type="EMBL" id="CAUYUJ010017282">
    <property type="protein sequence ID" value="CAK0873423.1"/>
    <property type="molecule type" value="Genomic_DNA"/>
</dbReference>
<proteinExistence type="predicted"/>
<comment type="caution">
    <text evidence="2">The sequence shown here is derived from an EMBL/GenBank/DDBJ whole genome shotgun (WGS) entry which is preliminary data.</text>
</comment>
<evidence type="ECO:0000313" key="3">
    <source>
        <dbReference type="Proteomes" id="UP001189429"/>
    </source>
</evidence>
<dbReference type="Proteomes" id="UP001189429">
    <property type="component" value="Unassembled WGS sequence"/>
</dbReference>
<sequence length="183" mass="19588">MRPCVSCDLGSAHLAECPVILNPGTPPAARQKTAWHEHCDASLGGVRDPGRHCPSAPRSCLRRPSGGPWQPLAAVGGSRRPSAALGGHLRPLAAVDSVAFGGLGCGSEVVATATADGLFLWRRPLLLLFLLLLLLLLVHHPLPPGDFSRSLHLPNRWVGWALQLRHHSIHHLEIGTPLIYADI</sequence>
<reference evidence="2" key="1">
    <citation type="submission" date="2023-10" db="EMBL/GenBank/DDBJ databases">
        <authorList>
            <person name="Chen Y."/>
            <person name="Shah S."/>
            <person name="Dougan E. K."/>
            <person name="Thang M."/>
            <person name="Chan C."/>
        </authorList>
    </citation>
    <scope>NUCLEOTIDE SEQUENCE [LARGE SCALE GENOMIC DNA]</scope>
</reference>
<protein>
    <recommendedName>
        <fullName evidence="4">Fatty acid hydroxylase domain-containing protein</fullName>
    </recommendedName>
</protein>
<keyword evidence="1" id="KW-1133">Transmembrane helix</keyword>
<evidence type="ECO:0000313" key="2">
    <source>
        <dbReference type="EMBL" id="CAK0873423.1"/>
    </source>
</evidence>